<evidence type="ECO:0000256" key="1">
    <source>
        <dbReference type="SAM" id="MobiDB-lite"/>
    </source>
</evidence>
<dbReference type="PANTHER" id="PTHR23317">
    <property type="entry name" value="DEDICATOR OF CYTOKINESIS DOCK"/>
    <property type="match status" value="1"/>
</dbReference>
<reference evidence="2" key="1">
    <citation type="journal article" date="2016" name="Insect Biochem. Mol. Biol.">
        <title>Multifaceted biological insights from a draft genome sequence of the tobacco hornworm moth, Manduca sexta.</title>
        <authorList>
            <person name="Kanost M.R."/>
            <person name="Arrese E.L."/>
            <person name="Cao X."/>
            <person name="Chen Y.R."/>
            <person name="Chellapilla S."/>
            <person name="Goldsmith M.R."/>
            <person name="Grosse-Wilde E."/>
            <person name="Heckel D.G."/>
            <person name="Herndon N."/>
            <person name="Jiang H."/>
            <person name="Papanicolaou A."/>
            <person name="Qu J."/>
            <person name="Soulages J.L."/>
            <person name="Vogel H."/>
            <person name="Walters J."/>
            <person name="Waterhouse R.M."/>
            <person name="Ahn S.J."/>
            <person name="Almeida F.C."/>
            <person name="An C."/>
            <person name="Aqrawi P."/>
            <person name="Bretschneider A."/>
            <person name="Bryant W.B."/>
            <person name="Bucks S."/>
            <person name="Chao H."/>
            <person name="Chevignon G."/>
            <person name="Christen J.M."/>
            <person name="Clarke D.F."/>
            <person name="Dittmer N.T."/>
            <person name="Ferguson L.C.F."/>
            <person name="Garavelou S."/>
            <person name="Gordon K.H.J."/>
            <person name="Gunaratna R.T."/>
            <person name="Han Y."/>
            <person name="Hauser F."/>
            <person name="He Y."/>
            <person name="Heidel-Fischer H."/>
            <person name="Hirsh A."/>
            <person name="Hu Y."/>
            <person name="Jiang H."/>
            <person name="Kalra D."/>
            <person name="Klinner C."/>
            <person name="Konig C."/>
            <person name="Kovar C."/>
            <person name="Kroll A.R."/>
            <person name="Kuwar S.S."/>
            <person name="Lee S.L."/>
            <person name="Lehman R."/>
            <person name="Li K."/>
            <person name="Li Z."/>
            <person name="Liang H."/>
            <person name="Lovelace S."/>
            <person name="Lu Z."/>
            <person name="Mansfield J.H."/>
            <person name="McCulloch K.J."/>
            <person name="Mathew T."/>
            <person name="Morton B."/>
            <person name="Muzny D.M."/>
            <person name="Neunemann D."/>
            <person name="Ongeri F."/>
            <person name="Pauchet Y."/>
            <person name="Pu L.L."/>
            <person name="Pyrousis I."/>
            <person name="Rao X.J."/>
            <person name="Redding A."/>
            <person name="Roesel C."/>
            <person name="Sanchez-Gracia A."/>
            <person name="Schaack S."/>
            <person name="Shukla A."/>
            <person name="Tetreau G."/>
            <person name="Wang Y."/>
            <person name="Xiong G.H."/>
            <person name="Traut W."/>
            <person name="Walsh T.K."/>
            <person name="Worley K.C."/>
            <person name="Wu D."/>
            <person name="Wu W."/>
            <person name="Wu Y.Q."/>
            <person name="Zhang X."/>
            <person name="Zou Z."/>
            <person name="Zucker H."/>
            <person name="Briscoe A.D."/>
            <person name="Burmester T."/>
            <person name="Clem R.J."/>
            <person name="Feyereisen R."/>
            <person name="Grimmelikhuijzen C.J.P."/>
            <person name="Hamodrakas S.J."/>
            <person name="Hansson B.S."/>
            <person name="Huguet E."/>
            <person name="Jermiin L.S."/>
            <person name="Lan Q."/>
            <person name="Lehman H.K."/>
            <person name="Lorenzen M."/>
            <person name="Merzendorfer H."/>
            <person name="Michalopoulos I."/>
            <person name="Morton D.B."/>
            <person name="Muthukrishnan S."/>
            <person name="Oakeshott J.G."/>
            <person name="Palmer W."/>
            <person name="Park Y."/>
            <person name="Passarelli A.L."/>
            <person name="Rozas J."/>
            <person name="Schwartz L.M."/>
            <person name="Smith W."/>
            <person name="Southgate A."/>
            <person name="Vilcinskas A."/>
            <person name="Vogt R."/>
            <person name="Wang P."/>
            <person name="Werren J."/>
            <person name="Yu X.Q."/>
            <person name="Zhou J.J."/>
            <person name="Brown S.J."/>
            <person name="Scherer S.E."/>
            <person name="Richards S."/>
            <person name="Blissard G.W."/>
        </authorList>
    </citation>
    <scope>NUCLEOTIDE SEQUENCE</scope>
</reference>
<accession>A0A922CPZ3</accession>
<evidence type="ECO:0000313" key="3">
    <source>
        <dbReference type="Proteomes" id="UP000791440"/>
    </source>
</evidence>
<dbReference type="InterPro" id="IPR026791">
    <property type="entry name" value="DOCK"/>
</dbReference>
<name>A0A922CPZ3_MANSE</name>
<sequence>MGQFGSFYSSPTSDDFKQSGRSALNSETSRNLVMCAVWVARWSSRASLAQLAAELPAPRRAALLALLDLAFRCLEYKGRKEILKCAQQNVRKTTDIKAKLEDVILGQGSARSDFIMRRKGGGSSSVGACKRERWRKEWVRGREAATSPAAPLPDLSAALAAEAALTLLHTLETIVQSCSNLECGQSVCSGALQVVLRALQRNQSVTVLQHMFATVRTLILKLGWSCCGEESGTCRVLLRHCAALAGPARAHAAAALYALMRHHYQLGNNFSRVKMQVTMSLSSLVGTSTTFSEESLRRALKTILVYAEHDAELQDTSFPEQVSGNTIQTTSY</sequence>
<comment type="caution">
    <text evidence="2">The sequence shown here is derived from an EMBL/GenBank/DDBJ whole genome shotgun (WGS) entry which is preliminary data.</text>
</comment>
<evidence type="ECO:0000313" key="2">
    <source>
        <dbReference type="EMBL" id="KAG6453981.1"/>
    </source>
</evidence>
<organism evidence="2 3">
    <name type="scientific">Manduca sexta</name>
    <name type="common">Tobacco hawkmoth</name>
    <name type="synonym">Tobacco hornworm</name>
    <dbReference type="NCBI Taxonomy" id="7130"/>
    <lineage>
        <taxon>Eukaryota</taxon>
        <taxon>Metazoa</taxon>
        <taxon>Ecdysozoa</taxon>
        <taxon>Arthropoda</taxon>
        <taxon>Hexapoda</taxon>
        <taxon>Insecta</taxon>
        <taxon>Pterygota</taxon>
        <taxon>Neoptera</taxon>
        <taxon>Endopterygota</taxon>
        <taxon>Lepidoptera</taxon>
        <taxon>Glossata</taxon>
        <taxon>Ditrysia</taxon>
        <taxon>Bombycoidea</taxon>
        <taxon>Sphingidae</taxon>
        <taxon>Sphinginae</taxon>
        <taxon>Sphingini</taxon>
        <taxon>Manduca</taxon>
    </lineage>
</organism>
<dbReference type="GO" id="GO:0007264">
    <property type="term" value="P:small GTPase-mediated signal transduction"/>
    <property type="evidence" value="ECO:0007669"/>
    <property type="project" value="InterPro"/>
</dbReference>
<dbReference type="EMBL" id="JH668455">
    <property type="protein sequence ID" value="KAG6453981.1"/>
    <property type="molecule type" value="Genomic_DNA"/>
</dbReference>
<reference evidence="2" key="2">
    <citation type="submission" date="2020-12" db="EMBL/GenBank/DDBJ databases">
        <authorList>
            <person name="Kanost M."/>
        </authorList>
    </citation>
    <scope>NUCLEOTIDE SEQUENCE</scope>
</reference>
<feature type="region of interest" description="Disordered" evidence="1">
    <location>
        <begin position="1"/>
        <end position="21"/>
    </location>
</feature>
<gene>
    <name evidence="2" type="ORF">O3G_MSEX008442</name>
</gene>
<dbReference type="Proteomes" id="UP000791440">
    <property type="component" value="Unassembled WGS sequence"/>
</dbReference>
<dbReference type="GO" id="GO:0005085">
    <property type="term" value="F:guanyl-nucleotide exchange factor activity"/>
    <property type="evidence" value="ECO:0007669"/>
    <property type="project" value="InterPro"/>
</dbReference>
<proteinExistence type="predicted"/>
<keyword evidence="3" id="KW-1185">Reference proteome</keyword>
<dbReference type="PANTHER" id="PTHR23317:SF76">
    <property type="entry name" value="LD20667P"/>
    <property type="match status" value="1"/>
</dbReference>
<protein>
    <submittedName>
        <fullName evidence="2">Uncharacterized protein</fullName>
    </submittedName>
</protein>
<dbReference type="AlphaFoldDB" id="A0A922CPZ3"/>